<feature type="region of interest" description="Disordered" evidence="1">
    <location>
        <begin position="1259"/>
        <end position="1287"/>
    </location>
</feature>
<reference evidence="2 3" key="1">
    <citation type="journal article" date="2022" name="G3 (Bethesda)">
        <title>Whole-genome sequence and methylome profiling of the almond [Prunus dulcis (Mill.) D.A. Webb] cultivar 'Nonpareil'.</title>
        <authorList>
            <person name="D'Amico-Willman K.M."/>
            <person name="Ouma W.Z."/>
            <person name="Meulia T."/>
            <person name="Sideli G.M."/>
            <person name="Gradziel T.M."/>
            <person name="Fresnedo-Ramirez J."/>
        </authorList>
    </citation>
    <scope>NUCLEOTIDE SEQUENCE [LARGE SCALE GENOMIC DNA]</scope>
    <source>
        <strain evidence="2">Clone GOH B32 T37-40</strain>
    </source>
</reference>
<feature type="region of interest" description="Disordered" evidence="1">
    <location>
        <begin position="989"/>
        <end position="1015"/>
    </location>
</feature>
<evidence type="ECO:0000313" key="3">
    <source>
        <dbReference type="Proteomes" id="UP001054821"/>
    </source>
</evidence>
<evidence type="ECO:0000256" key="1">
    <source>
        <dbReference type="SAM" id="MobiDB-lite"/>
    </source>
</evidence>
<sequence length="1359" mass="149105">MIRVGVVAELLEAYRAALSMMTEHLLPPPPRRWRSARFDGLINTLRLVSRPASTPDSASSFYLVTFTQILFPCFSWTVKTQRTLPPVTTTGSASLSSLVTVVNQNIRMTGFGSYGNGGPYPYSSSPSSLSALAPPFTVDRSVPKPMSSPLVDVTETPYVAPLNSSSHNWLPSHPPITGSNFFANPTPEFNSLPSSNAYRYAGSQTVDPPNTTLPALNTITPASSNAFTYGQSLDAVATSFVEAKPYYPSYLSPTIHGDSPLVVPDQPSYDWLSTTHFAPLDGCSRKDYTQRPPDLKYTAQWGGLWNGLSEWEQGKQGDFDGSFCSKKTDVSGSFLYKNFMNQEPHSSNSLNSFEEASHGINTLGWEKPGGSGNAHLGDKSFVGKNSKFTSSDFSKSIMGSLSVVPEPHLKAPSSQCVTKTSNCKTPYSVSSETQQLDASLDYITSISESSPAFATRTPALGTKLSEPETGLFRRLNFISDAADTDHGDYYSSGVQESHPPQISEGKVLFDSSQLGFHLGTKDCFSAESSSARNEELSNNRNIINKDAWDKVFKAKPVLQNSHVGLDGFKMAFKTNETINSFLSSSDNVDPNNPGVDSPCWKGVPGSRFSPFGASEDGVPEQIKKLEDCSGLNIHMPMFPLNAGENVSSQKPIKNAVEYNEFGWLENGLRPPLKRYSVANSAFGEHKWDNPVKTTYDAETSHDRGPQSYRDGLHQSGNGDKSLGLLDDCHTMQQGHGEDGLATEVKQTWSCVADVKLNANDTMEYGSSHVPSRVVENVLCSSAEDAATKLSKSNWEESMLKVDVQMLVDTLKNLSELLLTNCSNGLCQLKKTDIATLKAVINNLHICISKNVEKWSPMQESPTFQQNTSQCYAELSEHHKVLSADRPLSASAPNIQDQVIGSIHAKSDIDMVKEDKMTQAIKEILSENFHSEETDPQVLLYKNLWLEAEAVLCSVNYKARFNRVKIEIDKCKAENSKDVFEYTADMMKQSKSEVSPDSNPVNPLTPEAQGCPTSNVQDLPILSQEDEVLARFDILRGRVENTNSINASNAGESSSKASPEPSKFERIAPEANSTPSPGISIQDSSISSTIGVTDDYEASVMARFHILRDRVEKSKFISAVNMEEPSSPQVEPKTDVIVPDRNDGSVSEFNLFQDSPLSITTSQANDCEASVMSRLHILKSRVDNCSDMHTEGHQLPEPKIEVIAPDTSDSLMPEFSIQDSPVSRATSQANDCEASVMSRLHILKSRVDNSSYMHREGKQLPEIGGLGNSGKRHPWPIISKRSEGGSSDIKEQPILRSFKADNSEGKLDTAKEFHLFVEDDPLTQYFRIHKPANQLPAGGHDNSSSDWEHVMKEEIWGQNC</sequence>
<dbReference type="PANTHER" id="PTHR34361">
    <property type="entry name" value="OS08G0157800 PROTEIN"/>
    <property type="match status" value="1"/>
</dbReference>
<feature type="region of interest" description="Disordered" evidence="1">
    <location>
        <begin position="694"/>
        <end position="716"/>
    </location>
</feature>
<keyword evidence="3" id="KW-1185">Reference proteome</keyword>
<proteinExistence type="predicted"/>
<gene>
    <name evidence="2" type="ORF">L3X38_015173</name>
</gene>
<protein>
    <submittedName>
        <fullName evidence="2">Uncharacterized protein</fullName>
    </submittedName>
</protein>
<feature type="compositionally biased region" description="Low complexity" evidence="1">
    <location>
        <begin position="1049"/>
        <end position="1060"/>
    </location>
</feature>
<feature type="region of interest" description="Disordered" evidence="1">
    <location>
        <begin position="1043"/>
        <end position="1085"/>
    </location>
</feature>
<feature type="compositionally biased region" description="Low complexity" evidence="1">
    <location>
        <begin position="1075"/>
        <end position="1085"/>
    </location>
</feature>
<feature type="compositionally biased region" description="Polar residues" evidence="1">
    <location>
        <begin position="991"/>
        <end position="1001"/>
    </location>
</feature>
<name>A0AAD4WPS9_PRUDU</name>
<evidence type="ECO:0000313" key="2">
    <source>
        <dbReference type="EMBL" id="KAI5347294.1"/>
    </source>
</evidence>
<comment type="caution">
    <text evidence="2">The sequence shown here is derived from an EMBL/GenBank/DDBJ whole genome shotgun (WGS) entry which is preliminary data.</text>
</comment>
<organism evidence="2 3">
    <name type="scientific">Prunus dulcis</name>
    <name type="common">Almond</name>
    <name type="synonym">Amygdalus dulcis</name>
    <dbReference type="NCBI Taxonomy" id="3755"/>
    <lineage>
        <taxon>Eukaryota</taxon>
        <taxon>Viridiplantae</taxon>
        <taxon>Streptophyta</taxon>
        <taxon>Embryophyta</taxon>
        <taxon>Tracheophyta</taxon>
        <taxon>Spermatophyta</taxon>
        <taxon>Magnoliopsida</taxon>
        <taxon>eudicotyledons</taxon>
        <taxon>Gunneridae</taxon>
        <taxon>Pentapetalae</taxon>
        <taxon>rosids</taxon>
        <taxon>fabids</taxon>
        <taxon>Rosales</taxon>
        <taxon>Rosaceae</taxon>
        <taxon>Amygdaloideae</taxon>
        <taxon>Amygdaleae</taxon>
        <taxon>Prunus</taxon>
    </lineage>
</organism>
<dbReference type="Proteomes" id="UP001054821">
    <property type="component" value="Chromosome 2"/>
</dbReference>
<accession>A0AAD4WPS9</accession>
<dbReference type="PANTHER" id="PTHR34361:SF2">
    <property type="entry name" value="OS08G0157800 PROTEIN"/>
    <property type="match status" value="1"/>
</dbReference>
<dbReference type="EMBL" id="JAJFAZ020000002">
    <property type="protein sequence ID" value="KAI5347294.1"/>
    <property type="molecule type" value="Genomic_DNA"/>
</dbReference>